<dbReference type="EMBL" id="BPLQ01011930">
    <property type="protein sequence ID" value="GIY61267.1"/>
    <property type="molecule type" value="Genomic_DNA"/>
</dbReference>
<dbReference type="AlphaFoldDB" id="A0AAV4UTB4"/>
<accession>A0AAV4UTB4</accession>
<evidence type="ECO:0000256" key="1">
    <source>
        <dbReference type="SAM" id="MobiDB-lite"/>
    </source>
</evidence>
<organism evidence="2 3">
    <name type="scientific">Caerostris darwini</name>
    <dbReference type="NCBI Taxonomy" id="1538125"/>
    <lineage>
        <taxon>Eukaryota</taxon>
        <taxon>Metazoa</taxon>
        <taxon>Ecdysozoa</taxon>
        <taxon>Arthropoda</taxon>
        <taxon>Chelicerata</taxon>
        <taxon>Arachnida</taxon>
        <taxon>Araneae</taxon>
        <taxon>Araneomorphae</taxon>
        <taxon>Entelegynae</taxon>
        <taxon>Araneoidea</taxon>
        <taxon>Araneidae</taxon>
        <taxon>Caerostris</taxon>
    </lineage>
</organism>
<dbReference type="Proteomes" id="UP001054837">
    <property type="component" value="Unassembled WGS sequence"/>
</dbReference>
<protein>
    <submittedName>
        <fullName evidence="2">Uncharacterized protein</fullName>
    </submittedName>
</protein>
<name>A0AAV4UTB4_9ARAC</name>
<feature type="region of interest" description="Disordered" evidence="1">
    <location>
        <begin position="71"/>
        <end position="159"/>
    </location>
</feature>
<reference evidence="2 3" key="1">
    <citation type="submission" date="2021-06" db="EMBL/GenBank/DDBJ databases">
        <title>Caerostris darwini draft genome.</title>
        <authorList>
            <person name="Kono N."/>
            <person name="Arakawa K."/>
        </authorList>
    </citation>
    <scope>NUCLEOTIDE SEQUENCE [LARGE SCALE GENOMIC DNA]</scope>
</reference>
<evidence type="ECO:0000313" key="3">
    <source>
        <dbReference type="Proteomes" id="UP001054837"/>
    </source>
</evidence>
<keyword evidence="3" id="KW-1185">Reference proteome</keyword>
<sequence length="159" mass="18132">MISSYDFHRNLFLLCYIRTWKFPLWSENHPFQKSSDGDNDDLYCCPAIREDDFKIPLSQNPFRSVMFDLGSFHSEPRTTPSENRLAPRERARSQWPPGGMRGQQVETGSGMLEKSFARTGARGELSHSGGVRKAMTRPHGMTPAGRRRGLRKEELSNNG</sequence>
<gene>
    <name evidence="2" type="ORF">CDAR_286611</name>
</gene>
<proteinExistence type="predicted"/>
<evidence type="ECO:0000313" key="2">
    <source>
        <dbReference type="EMBL" id="GIY61267.1"/>
    </source>
</evidence>
<comment type="caution">
    <text evidence="2">The sequence shown here is derived from an EMBL/GenBank/DDBJ whole genome shotgun (WGS) entry which is preliminary data.</text>
</comment>